<reference evidence="1" key="1">
    <citation type="submission" date="2021-01" db="EMBL/GenBank/DDBJ databases">
        <authorList>
            <person name="Corre E."/>
            <person name="Pelletier E."/>
            <person name="Niang G."/>
            <person name="Scheremetjew M."/>
            <person name="Finn R."/>
            <person name="Kale V."/>
            <person name="Holt S."/>
            <person name="Cochrane G."/>
            <person name="Meng A."/>
            <person name="Brown T."/>
            <person name="Cohen L."/>
        </authorList>
    </citation>
    <scope>NUCLEOTIDE SEQUENCE</scope>
    <source>
        <strain evidence="1">CCAP1064/1</strain>
    </source>
</reference>
<accession>A0A7S0GDP2</accession>
<sequence length="153" mass="17885">MNENRTDNEPAKMLYKNRHSFFYPSFVTDAEVKFGATTAFDLFVSYHHRTGAFNTFPHSNKKKTWPHYYPVAFLLCLRQQPVFSRTIIVQKRFLPFFAAPRTVASTTNLHMNTASTFDLIEYLLSTKTKLKRHSINLSLPLLKRPSGFVHRRI</sequence>
<dbReference type="EMBL" id="HBEL01020420">
    <property type="protein sequence ID" value="CAD8413414.1"/>
    <property type="molecule type" value="Transcribed_RNA"/>
</dbReference>
<evidence type="ECO:0000313" key="1">
    <source>
        <dbReference type="EMBL" id="CAD8413414.1"/>
    </source>
</evidence>
<dbReference type="AlphaFoldDB" id="A0A7S0GDP2"/>
<organism evidence="1">
    <name type="scientific">Proboscia inermis</name>
    <dbReference type="NCBI Taxonomy" id="420281"/>
    <lineage>
        <taxon>Eukaryota</taxon>
        <taxon>Sar</taxon>
        <taxon>Stramenopiles</taxon>
        <taxon>Ochrophyta</taxon>
        <taxon>Bacillariophyta</taxon>
        <taxon>Coscinodiscophyceae</taxon>
        <taxon>Rhizosoleniophycidae</taxon>
        <taxon>Rhizosoleniales</taxon>
        <taxon>Rhizosoleniaceae</taxon>
        <taxon>Proboscia</taxon>
    </lineage>
</organism>
<protein>
    <submittedName>
        <fullName evidence="1">Uncharacterized protein</fullName>
    </submittedName>
</protein>
<gene>
    <name evidence="1" type="ORF">PINE0816_LOCUS9545</name>
</gene>
<proteinExistence type="predicted"/>
<name>A0A7S0GDP2_9STRA</name>